<dbReference type="AlphaFoldDB" id="A0ABD3A233"/>
<comment type="caution">
    <text evidence="1">The sequence shown here is derived from an EMBL/GenBank/DDBJ whole genome shotgun (WGS) entry which is preliminary data.</text>
</comment>
<name>A0ABD3A233_9GENT</name>
<proteinExistence type="predicted"/>
<dbReference type="Proteomes" id="UP001630127">
    <property type="component" value="Unassembled WGS sequence"/>
</dbReference>
<reference evidence="1 2" key="1">
    <citation type="submission" date="2024-11" db="EMBL/GenBank/DDBJ databases">
        <title>A near-complete genome assembly of Cinchona calisaya.</title>
        <authorList>
            <person name="Lian D.C."/>
            <person name="Zhao X.W."/>
            <person name="Wei L."/>
        </authorList>
    </citation>
    <scope>NUCLEOTIDE SEQUENCE [LARGE SCALE GENOMIC DNA]</scope>
    <source>
        <tissue evidence="1">Nenye</tissue>
    </source>
</reference>
<evidence type="ECO:0000313" key="2">
    <source>
        <dbReference type="Proteomes" id="UP001630127"/>
    </source>
</evidence>
<accession>A0ABD3A233</accession>
<organism evidence="1 2">
    <name type="scientific">Cinchona calisaya</name>
    <dbReference type="NCBI Taxonomy" id="153742"/>
    <lineage>
        <taxon>Eukaryota</taxon>
        <taxon>Viridiplantae</taxon>
        <taxon>Streptophyta</taxon>
        <taxon>Embryophyta</taxon>
        <taxon>Tracheophyta</taxon>
        <taxon>Spermatophyta</taxon>
        <taxon>Magnoliopsida</taxon>
        <taxon>eudicotyledons</taxon>
        <taxon>Gunneridae</taxon>
        <taxon>Pentapetalae</taxon>
        <taxon>asterids</taxon>
        <taxon>lamiids</taxon>
        <taxon>Gentianales</taxon>
        <taxon>Rubiaceae</taxon>
        <taxon>Cinchonoideae</taxon>
        <taxon>Cinchoneae</taxon>
        <taxon>Cinchona</taxon>
    </lineage>
</organism>
<dbReference type="EMBL" id="JBJUIK010000006">
    <property type="protein sequence ID" value="KAL3524857.1"/>
    <property type="molecule type" value="Genomic_DNA"/>
</dbReference>
<sequence length="121" mass="13283">MVAQVYLEKILKLHGMPWSIVNDRDSVSSVAIACAFQISLHLSCVSAQEETGADNVVPTLPVYSYSEDLKVLVDVLDMRLIRKACSLIRKGWKRVKELAGVVDLGVGNEIGTENVREGVRA</sequence>
<keyword evidence="2" id="KW-1185">Reference proteome</keyword>
<gene>
    <name evidence="1" type="ORF">ACH5RR_013229</name>
</gene>
<evidence type="ECO:0000313" key="1">
    <source>
        <dbReference type="EMBL" id="KAL3524857.1"/>
    </source>
</evidence>
<protein>
    <submittedName>
        <fullName evidence="1">Uncharacterized protein</fullName>
    </submittedName>
</protein>